<dbReference type="Pfam" id="PF05637">
    <property type="entry name" value="Glyco_transf_34"/>
    <property type="match status" value="1"/>
</dbReference>
<feature type="compositionally biased region" description="Basic and acidic residues" evidence="4">
    <location>
        <begin position="410"/>
        <end position="427"/>
    </location>
</feature>
<dbReference type="PANTHER" id="PTHR31306:SF10">
    <property type="entry name" value="ALPHA-1,6-MANNOSYLTRANSFERASE MNN11-RELATED"/>
    <property type="match status" value="1"/>
</dbReference>
<dbReference type="PANTHER" id="PTHR31306">
    <property type="entry name" value="ALPHA-1,6-MANNOSYLTRANSFERASE MNN11-RELATED"/>
    <property type="match status" value="1"/>
</dbReference>
<keyword evidence="5" id="KW-0472">Membrane</keyword>
<feature type="region of interest" description="Disordered" evidence="4">
    <location>
        <begin position="391"/>
        <end position="427"/>
    </location>
</feature>
<keyword evidence="5" id="KW-1133">Transmembrane helix</keyword>
<evidence type="ECO:0000256" key="1">
    <source>
        <dbReference type="ARBA" id="ARBA00005664"/>
    </source>
</evidence>
<feature type="compositionally biased region" description="Polar residues" evidence="4">
    <location>
        <begin position="91"/>
        <end position="100"/>
    </location>
</feature>
<comment type="similarity">
    <text evidence="1">Belongs to the glycosyltransferase 34 family.</text>
</comment>
<keyword evidence="2" id="KW-0328">Glycosyltransferase</keyword>
<feature type="transmembrane region" description="Helical" evidence="5">
    <location>
        <begin position="41"/>
        <end position="60"/>
    </location>
</feature>
<dbReference type="EMBL" id="BTGC01000001">
    <property type="protein sequence ID" value="GMM49245.1"/>
    <property type="molecule type" value="Genomic_DNA"/>
</dbReference>
<dbReference type="GO" id="GO:0006487">
    <property type="term" value="P:protein N-linked glycosylation"/>
    <property type="evidence" value="ECO:0007669"/>
    <property type="project" value="TreeGrafter"/>
</dbReference>
<evidence type="ECO:0000256" key="3">
    <source>
        <dbReference type="ARBA" id="ARBA00022679"/>
    </source>
</evidence>
<evidence type="ECO:0000256" key="4">
    <source>
        <dbReference type="SAM" id="MobiDB-lite"/>
    </source>
</evidence>
<dbReference type="Gene3D" id="3.90.550.10">
    <property type="entry name" value="Spore Coat Polysaccharide Biosynthesis Protein SpsA, Chain A"/>
    <property type="match status" value="1"/>
</dbReference>
<feature type="region of interest" description="Disordered" evidence="4">
    <location>
        <begin position="1"/>
        <end position="29"/>
    </location>
</feature>
<dbReference type="GO" id="GO:0000136">
    <property type="term" value="C:mannan polymerase complex"/>
    <property type="evidence" value="ECO:0007669"/>
    <property type="project" value="TreeGrafter"/>
</dbReference>
<dbReference type="InterPro" id="IPR029044">
    <property type="entry name" value="Nucleotide-diphossugar_trans"/>
</dbReference>
<accession>A0AAV5RD51</accession>
<dbReference type="InterPro" id="IPR008630">
    <property type="entry name" value="Glyco_trans_34"/>
</dbReference>
<evidence type="ECO:0000313" key="7">
    <source>
        <dbReference type="Proteomes" id="UP001362899"/>
    </source>
</evidence>
<proteinExistence type="inferred from homology"/>
<keyword evidence="3" id="KW-0808">Transferase</keyword>
<name>A0AAV5RD51_STABA</name>
<comment type="caution">
    <text evidence="6">The sequence shown here is derived from an EMBL/GenBank/DDBJ whole genome shotgun (WGS) entry which is preliminary data.</text>
</comment>
<keyword evidence="7" id="KW-1185">Reference proteome</keyword>
<dbReference type="AlphaFoldDB" id="A0AAV5RD51"/>
<gene>
    <name evidence="6" type="ORF">DASB73_002030</name>
</gene>
<dbReference type="Proteomes" id="UP001362899">
    <property type="component" value="Unassembled WGS sequence"/>
</dbReference>
<feature type="region of interest" description="Disordered" evidence="4">
    <location>
        <begin position="91"/>
        <end position="118"/>
    </location>
</feature>
<reference evidence="6 7" key="1">
    <citation type="journal article" date="2023" name="Elife">
        <title>Identification of key yeast species and microbe-microbe interactions impacting larval growth of Drosophila in the wild.</title>
        <authorList>
            <person name="Mure A."/>
            <person name="Sugiura Y."/>
            <person name="Maeda R."/>
            <person name="Honda K."/>
            <person name="Sakurai N."/>
            <person name="Takahashi Y."/>
            <person name="Watada M."/>
            <person name="Katoh T."/>
            <person name="Gotoh A."/>
            <person name="Gotoh Y."/>
            <person name="Taniguchi I."/>
            <person name="Nakamura K."/>
            <person name="Hayashi T."/>
            <person name="Katayama T."/>
            <person name="Uemura T."/>
            <person name="Hattori Y."/>
        </authorList>
    </citation>
    <scope>NUCLEOTIDE SEQUENCE [LARGE SCALE GENOMIC DNA]</scope>
    <source>
        <strain evidence="6 7">SB-73</strain>
    </source>
</reference>
<evidence type="ECO:0000256" key="2">
    <source>
        <dbReference type="ARBA" id="ARBA00022676"/>
    </source>
</evidence>
<evidence type="ECO:0000313" key="6">
    <source>
        <dbReference type="EMBL" id="GMM49245.1"/>
    </source>
</evidence>
<keyword evidence="5" id="KW-0812">Transmembrane</keyword>
<dbReference type="GO" id="GO:0000009">
    <property type="term" value="F:alpha-1,6-mannosyltransferase activity"/>
    <property type="evidence" value="ECO:0007669"/>
    <property type="project" value="TreeGrafter"/>
</dbReference>
<protein>
    <submittedName>
        <fullName evidence="6">Alpha-1,6-mannosyltransferase</fullName>
    </submittedName>
</protein>
<feature type="compositionally biased region" description="Low complexity" evidence="4">
    <location>
        <begin position="16"/>
        <end position="28"/>
    </location>
</feature>
<organism evidence="6 7">
    <name type="scientific">Starmerella bacillaris</name>
    <name type="common">Yeast</name>
    <name type="synonym">Candida zemplinina</name>
    <dbReference type="NCBI Taxonomy" id="1247836"/>
    <lineage>
        <taxon>Eukaryota</taxon>
        <taxon>Fungi</taxon>
        <taxon>Dikarya</taxon>
        <taxon>Ascomycota</taxon>
        <taxon>Saccharomycotina</taxon>
        <taxon>Dipodascomycetes</taxon>
        <taxon>Dipodascales</taxon>
        <taxon>Trichomonascaceae</taxon>
        <taxon>Starmerella</taxon>
    </lineage>
</organism>
<evidence type="ECO:0000256" key="5">
    <source>
        <dbReference type="SAM" id="Phobius"/>
    </source>
</evidence>
<sequence length="427" mass="48466">MSDRRRRGKSVVLDQSPSLVTTSSESSTFLQRRNPNRFRRFAVRQVAVVLLLLGAVVYFVTKYHVHTDSPAEVSYGSRHVVQVTNMHIVPSQFSGTSNSRDGLKKAPADKAGNLGSSELGTSRKASTFFHYLGEQSPELVVVSVVDDKLPREYTDKIIENRLEYCQTHNYGLLVKYASDFQKYVDGSVVKYPGWAKVAISTEAQFTFPNAKWFWLLDGNALIMDPSVDILHTVLDSERLNNEIIPGQSVLRERNQHIRFYKTNQPDEVVFVSAQNQIGVGTDSFVFRNTQIARAMIQTWGEPLYRTSDNLKTEQYALGHMLQWHPQFLLRSAIIPPKLLGTYAVQSEPDLTCSFDENDFVALFQCELSKEACKRAFLTQWNARKRAVPALKENAPQVARDKVQNKVQVEAQERAQEKAEKQKERDSA</sequence>